<evidence type="ECO:0000256" key="5">
    <source>
        <dbReference type="SAM" id="MobiDB-lite"/>
    </source>
</evidence>
<sequence length="320" mass="35653">MEDRSTAHLAQMKIDDWLNFKLDRETASLVFQLRQKWHSLFLRRIRSPSKPWSQLDEATLRALVSALASDEQAAGLQQPTGIGQRPRPMASDEPPQPSSWRTVQSRRGPGGDHEPADEPSTSGDRPLSSCPSSAMLQLKGQRDKGAAHSKRPEEHTSKAAEGTGAIPSPTSSGKCSKPPSPRPLSSVRYFIMKSSNLRNIELSQQRGIWSTTPSNELKLNRAFQESSLVFLVFSVQGSGHFQGYARMVSEIGQERCQDWGSSGLGGVFSVEWIRKESLPFQCTHQLLNPWNDNKKVQISRDGQELEPQAGAQLLQLWERL</sequence>
<dbReference type="KEGG" id="char:105892238"/>
<dbReference type="CDD" id="cd21134">
    <property type="entry name" value="YTH"/>
    <property type="match status" value="1"/>
</dbReference>
<comment type="catalytic activity">
    <reaction evidence="3">
        <text>ATP + H2O = ADP + phosphate + H(+)</text>
        <dbReference type="Rhea" id="RHEA:13065"/>
        <dbReference type="ChEBI" id="CHEBI:15377"/>
        <dbReference type="ChEBI" id="CHEBI:15378"/>
        <dbReference type="ChEBI" id="CHEBI:30616"/>
        <dbReference type="ChEBI" id="CHEBI:43474"/>
        <dbReference type="ChEBI" id="CHEBI:456216"/>
        <dbReference type="EC" id="3.6.4.13"/>
    </reaction>
</comment>
<name>A0A6P8GB71_CLUHA</name>
<feature type="compositionally biased region" description="Polar residues" evidence="5">
    <location>
        <begin position="119"/>
        <end position="135"/>
    </location>
</feature>
<dbReference type="FunFam" id="3.10.590.10:FF:000004">
    <property type="entry name" value="probable ATP-dependent RNA helicase YTHDC2"/>
    <property type="match status" value="1"/>
</dbReference>
<evidence type="ECO:0000256" key="1">
    <source>
        <dbReference type="ARBA" id="ARBA00022801"/>
    </source>
</evidence>
<dbReference type="PANTHER" id="PTHR12357">
    <property type="entry name" value="YTH YT521-B HOMOLOGY DOMAIN-CONTAINING"/>
    <property type="match status" value="1"/>
</dbReference>
<evidence type="ECO:0000256" key="3">
    <source>
        <dbReference type="ARBA" id="ARBA00047984"/>
    </source>
</evidence>
<accession>A0A6P8GB71</accession>
<dbReference type="GO" id="GO:1990247">
    <property type="term" value="F:N6-methyladenosine-containing RNA reader activity"/>
    <property type="evidence" value="ECO:0007669"/>
    <property type="project" value="UniProtKB-UniRule"/>
</dbReference>
<evidence type="ECO:0000313" key="8">
    <source>
        <dbReference type="RefSeq" id="XP_031433891.1"/>
    </source>
</evidence>
<organism evidence="7 8">
    <name type="scientific">Clupea harengus</name>
    <name type="common">Atlantic herring</name>
    <dbReference type="NCBI Taxonomy" id="7950"/>
    <lineage>
        <taxon>Eukaryota</taxon>
        <taxon>Metazoa</taxon>
        <taxon>Chordata</taxon>
        <taxon>Craniata</taxon>
        <taxon>Vertebrata</taxon>
        <taxon>Euteleostomi</taxon>
        <taxon>Actinopterygii</taxon>
        <taxon>Neopterygii</taxon>
        <taxon>Teleostei</taxon>
        <taxon>Clupei</taxon>
        <taxon>Clupeiformes</taxon>
        <taxon>Clupeoidei</taxon>
        <taxon>Clupeidae</taxon>
        <taxon>Clupea</taxon>
    </lineage>
</organism>
<dbReference type="Pfam" id="PF26026">
    <property type="entry name" value="RNA_hel_CTD"/>
    <property type="match status" value="1"/>
</dbReference>
<dbReference type="GO" id="GO:0003729">
    <property type="term" value="F:mRNA binding"/>
    <property type="evidence" value="ECO:0007669"/>
    <property type="project" value="UniProtKB-UniRule"/>
</dbReference>
<dbReference type="InterPro" id="IPR045168">
    <property type="entry name" value="YTH_prot"/>
</dbReference>
<dbReference type="OrthoDB" id="6103986at2759"/>
<keyword evidence="1" id="KW-0378">Hydrolase</keyword>
<dbReference type="Pfam" id="PF04146">
    <property type="entry name" value="YTH"/>
    <property type="match status" value="1"/>
</dbReference>
<dbReference type="Gene3D" id="3.10.590.10">
    <property type="entry name" value="ph1033 like domains"/>
    <property type="match status" value="1"/>
</dbReference>
<dbReference type="GO" id="GO:0004386">
    <property type="term" value="F:helicase activity"/>
    <property type="evidence" value="ECO:0007669"/>
    <property type="project" value="UniProtKB-KW"/>
</dbReference>
<dbReference type="GO" id="GO:0005654">
    <property type="term" value="C:nucleoplasm"/>
    <property type="evidence" value="ECO:0007669"/>
    <property type="project" value="TreeGrafter"/>
</dbReference>
<comment type="similarity">
    <text evidence="4">Belongs to the YTHDF family.</text>
</comment>
<keyword evidence="2 8" id="KW-0347">Helicase</keyword>
<dbReference type="GO" id="GO:0000398">
    <property type="term" value="P:mRNA splicing, via spliceosome"/>
    <property type="evidence" value="ECO:0007669"/>
    <property type="project" value="TreeGrafter"/>
</dbReference>
<dbReference type="PANTHER" id="PTHR12357:SF3">
    <property type="entry name" value="YTH DOMAIN-CONTAINING PROTEIN 1"/>
    <property type="match status" value="1"/>
</dbReference>
<comment type="function">
    <text evidence="4">Specifically recognizes and binds N6-methyladenosine (m6A)-containing RNAs, and regulates mRNA stability. M6A is a modification present at internal sites of mRNAs and some non-coding RNAs and plays a role in mRNA stability and processing.</text>
</comment>
<gene>
    <name evidence="8" type="primary">LOC105892238</name>
</gene>
<feature type="compositionally biased region" description="Basic and acidic residues" evidence="5">
    <location>
        <begin position="140"/>
        <end position="158"/>
    </location>
</feature>
<keyword evidence="2 8" id="KW-0547">Nucleotide-binding</keyword>
<dbReference type="InterPro" id="IPR059023">
    <property type="entry name" value="RNA_hel_CTD"/>
</dbReference>
<dbReference type="GO" id="GO:0048024">
    <property type="term" value="P:regulation of mRNA splicing, via spliceosome"/>
    <property type="evidence" value="ECO:0007669"/>
    <property type="project" value="TreeGrafter"/>
</dbReference>
<evidence type="ECO:0000256" key="2">
    <source>
        <dbReference type="ARBA" id="ARBA00022806"/>
    </source>
</evidence>
<evidence type="ECO:0000259" key="6">
    <source>
        <dbReference type="PROSITE" id="PS50882"/>
    </source>
</evidence>
<proteinExistence type="inferred from homology"/>
<keyword evidence="4" id="KW-0694">RNA-binding</keyword>
<feature type="domain" description="YTH" evidence="6">
    <location>
        <begin position="187"/>
        <end position="317"/>
    </location>
</feature>
<keyword evidence="7" id="KW-1185">Reference proteome</keyword>
<keyword evidence="2 8" id="KW-0067">ATP-binding</keyword>
<dbReference type="RefSeq" id="XP_031433891.1">
    <property type="nucleotide sequence ID" value="XM_031578031.2"/>
</dbReference>
<feature type="region of interest" description="Disordered" evidence="5">
    <location>
        <begin position="71"/>
        <end position="182"/>
    </location>
</feature>
<protein>
    <recommendedName>
        <fullName evidence="4">YTH domain-containing family protein</fullName>
    </recommendedName>
</protein>
<evidence type="ECO:0000313" key="7">
    <source>
        <dbReference type="Proteomes" id="UP000515152"/>
    </source>
</evidence>
<reference evidence="8" key="1">
    <citation type="submission" date="2025-08" db="UniProtKB">
        <authorList>
            <consortium name="RefSeq"/>
        </authorList>
    </citation>
    <scope>IDENTIFICATION</scope>
</reference>
<dbReference type="PROSITE" id="PS50882">
    <property type="entry name" value="YTH"/>
    <property type="match status" value="1"/>
</dbReference>
<evidence type="ECO:0000256" key="4">
    <source>
        <dbReference type="RuleBase" id="RU369095"/>
    </source>
</evidence>
<dbReference type="InterPro" id="IPR007275">
    <property type="entry name" value="YTH_domain"/>
</dbReference>
<dbReference type="GeneID" id="105892238"/>
<dbReference type="AlphaFoldDB" id="A0A6P8GB71"/>
<dbReference type="Proteomes" id="UP000515152">
    <property type="component" value="Chromosome 12"/>
</dbReference>